<comment type="caution">
    <text evidence="2">The sequence shown here is derived from an EMBL/GenBank/DDBJ whole genome shotgun (WGS) entry which is preliminary data.</text>
</comment>
<evidence type="ECO:0000259" key="1">
    <source>
        <dbReference type="Pfam" id="PF09603"/>
    </source>
</evidence>
<dbReference type="AlphaFoldDB" id="A0A644VYQ6"/>
<protein>
    <recommendedName>
        <fullName evidence="1">Fibrobacter succinogenes major paralogous domain-containing protein</fullName>
    </recommendedName>
</protein>
<dbReference type="NCBIfam" id="TIGR02145">
    <property type="entry name" value="Fib_succ_major"/>
    <property type="match status" value="1"/>
</dbReference>
<feature type="domain" description="Fibrobacter succinogenes major paralogous" evidence="1">
    <location>
        <begin position="151"/>
        <end position="322"/>
    </location>
</feature>
<accession>A0A644VYQ6</accession>
<dbReference type="PROSITE" id="PS51257">
    <property type="entry name" value="PROKAR_LIPOPROTEIN"/>
    <property type="match status" value="1"/>
</dbReference>
<organism evidence="2">
    <name type="scientific">bioreactor metagenome</name>
    <dbReference type="NCBI Taxonomy" id="1076179"/>
    <lineage>
        <taxon>unclassified sequences</taxon>
        <taxon>metagenomes</taxon>
        <taxon>ecological metagenomes</taxon>
    </lineage>
</organism>
<dbReference type="EMBL" id="VSSQ01000512">
    <property type="protein sequence ID" value="MPL96498.1"/>
    <property type="molecule type" value="Genomic_DNA"/>
</dbReference>
<evidence type="ECO:0000313" key="2">
    <source>
        <dbReference type="EMBL" id="MPL96498.1"/>
    </source>
</evidence>
<name>A0A644VYQ6_9ZZZZ</name>
<reference evidence="2" key="1">
    <citation type="submission" date="2019-08" db="EMBL/GenBank/DDBJ databases">
        <authorList>
            <person name="Kucharzyk K."/>
            <person name="Murdoch R.W."/>
            <person name="Higgins S."/>
            <person name="Loffler F."/>
        </authorList>
    </citation>
    <scope>NUCLEOTIDE SEQUENCE</scope>
</reference>
<dbReference type="InterPro" id="IPR011871">
    <property type="entry name" value="Fib_succ_major"/>
</dbReference>
<gene>
    <name evidence="2" type="ORF">SDC9_42679</name>
</gene>
<proteinExistence type="predicted"/>
<dbReference type="Pfam" id="PF09603">
    <property type="entry name" value="Fib_succ_major"/>
    <property type="match status" value="1"/>
</dbReference>
<sequence>MTENKWLRLASLSLMLILAFACKKDEEEDTKLYMEGALVANIPTYLIAGQDLDIKAEGISKPVDSLTYKWFTKGFSVDSLFGSEIIIKAPVKPGDYTISLYITHPRYSTKTQSFNTTVVNPNADTSFGGVVRSDKLFEDNRDGAKYNYATIGTLDWFTFNLNWKGSGKPYLLIEALGELYGRLYTWEEAKTACPEGWRLPDNKDWENLAKELNGGAALAFDGKWAGIGSKVSAKATINSVNMWKYSPNFQYLNQFGWNAIPAGNSTGSYRTFLNRGEYATWWSADQMDNNNGFYRFIYFDSPDFPYNFASKSTFGASVRCVRDASAK</sequence>